<dbReference type="Pfam" id="PF24750">
    <property type="entry name" value="b-prop_At3g26010-like"/>
    <property type="match status" value="1"/>
</dbReference>
<dbReference type="EMBL" id="JBBPBM010000010">
    <property type="protein sequence ID" value="KAK8564937.1"/>
    <property type="molecule type" value="Genomic_DNA"/>
</dbReference>
<dbReference type="SMART" id="SM00256">
    <property type="entry name" value="FBOX"/>
    <property type="match status" value="1"/>
</dbReference>
<protein>
    <recommendedName>
        <fullName evidence="1">F-box domain-containing protein</fullName>
    </recommendedName>
</protein>
<dbReference type="NCBIfam" id="TIGR01640">
    <property type="entry name" value="F_box_assoc_1"/>
    <property type="match status" value="1"/>
</dbReference>
<dbReference type="InterPro" id="IPR001810">
    <property type="entry name" value="F-box_dom"/>
</dbReference>
<name>A0ABR2ESD8_9ROSI</name>
<evidence type="ECO:0000259" key="1">
    <source>
        <dbReference type="SMART" id="SM00256"/>
    </source>
</evidence>
<dbReference type="InterPro" id="IPR036047">
    <property type="entry name" value="F-box-like_dom_sf"/>
</dbReference>
<keyword evidence="3" id="KW-1185">Reference proteome</keyword>
<feature type="domain" description="F-box" evidence="1">
    <location>
        <begin position="47"/>
        <end position="87"/>
    </location>
</feature>
<organism evidence="2 3">
    <name type="scientific">Hibiscus sabdariffa</name>
    <name type="common">roselle</name>
    <dbReference type="NCBI Taxonomy" id="183260"/>
    <lineage>
        <taxon>Eukaryota</taxon>
        <taxon>Viridiplantae</taxon>
        <taxon>Streptophyta</taxon>
        <taxon>Embryophyta</taxon>
        <taxon>Tracheophyta</taxon>
        <taxon>Spermatophyta</taxon>
        <taxon>Magnoliopsida</taxon>
        <taxon>eudicotyledons</taxon>
        <taxon>Gunneridae</taxon>
        <taxon>Pentapetalae</taxon>
        <taxon>rosids</taxon>
        <taxon>malvids</taxon>
        <taxon>Malvales</taxon>
        <taxon>Malvaceae</taxon>
        <taxon>Malvoideae</taxon>
        <taxon>Hibiscus</taxon>
    </lineage>
</organism>
<evidence type="ECO:0000313" key="2">
    <source>
        <dbReference type="EMBL" id="KAK8564937.1"/>
    </source>
</evidence>
<dbReference type="InterPro" id="IPR056592">
    <property type="entry name" value="Beta-prop_At3g26010-like"/>
</dbReference>
<sequence>MYLSSRHVVFDSLFSFLLQSIKPFQDLLIYMKNRRMKHEGVLHTALTCDDILCNILLRLPPESIPKLIIVSKRWLHLICSSSFRHSYLSRWRVGFNLLGFFVCNSLYLGRPQGGARRPRSEPALPLLSTSRECDDLKFSGILKKLGYFIDSSDGHLLCGRHPKTYFVWNPITKEQYKLPRPRVYFEELCMAFIVEDSPDDDICYRVVRAKCESRFEEINVVTIETFSSKTSTWCYSKLRCSSTISLSPWISGTVIGGVIHWYAAQGNVAIYDPDHHEKHIALVKLPGPFDFDAQVLGESSDGCLQYGWSCKAGLQIWVLEKGLDGYSSLFSTSKQSSLSWKLRYKLNFKIMWKKNPSLATKCITRSKETEIMAFCPQKSETVFIRSGSNIFLYNFKNNRMEVIQYQGRGSSILSDFSKVVPYYKRAWPQSVLCGDGNGTT</sequence>
<reference evidence="2 3" key="1">
    <citation type="journal article" date="2024" name="G3 (Bethesda)">
        <title>Genome assembly of Hibiscus sabdariffa L. provides insights into metabolisms of medicinal natural products.</title>
        <authorList>
            <person name="Kim T."/>
        </authorList>
    </citation>
    <scope>NUCLEOTIDE SEQUENCE [LARGE SCALE GENOMIC DNA]</scope>
    <source>
        <strain evidence="2">TK-2024</strain>
        <tissue evidence="2">Old leaves</tissue>
    </source>
</reference>
<proteinExistence type="predicted"/>
<dbReference type="Pfam" id="PF00646">
    <property type="entry name" value="F-box"/>
    <property type="match status" value="1"/>
</dbReference>
<dbReference type="InterPro" id="IPR017451">
    <property type="entry name" value="F-box-assoc_interact_dom"/>
</dbReference>
<evidence type="ECO:0000313" key="3">
    <source>
        <dbReference type="Proteomes" id="UP001472677"/>
    </source>
</evidence>
<accession>A0ABR2ESD8</accession>
<dbReference type="SUPFAM" id="SSF81383">
    <property type="entry name" value="F-box domain"/>
    <property type="match status" value="1"/>
</dbReference>
<dbReference type="InterPro" id="IPR050796">
    <property type="entry name" value="SCF_F-box_component"/>
</dbReference>
<dbReference type="PANTHER" id="PTHR31672:SF9">
    <property type="entry name" value="F-BOX DOMAIN-CONTAINING PROTEIN"/>
    <property type="match status" value="1"/>
</dbReference>
<comment type="caution">
    <text evidence="2">The sequence shown here is derived from an EMBL/GenBank/DDBJ whole genome shotgun (WGS) entry which is preliminary data.</text>
</comment>
<dbReference type="PANTHER" id="PTHR31672">
    <property type="entry name" value="BNACNNG10540D PROTEIN"/>
    <property type="match status" value="1"/>
</dbReference>
<dbReference type="Proteomes" id="UP001472677">
    <property type="component" value="Unassembled WGS sequence"/>
</dbReference>
<gene>
    <name evidence="2" type="ORF">V6N12_058514</name>
</gene>